<feature type="compositionally biased region" description="Basic and acidic residues" evidence="1">
    <location>
        <begin position="18"/>
        <end position="30"/>
    </location>
</feature>
<accession>A0A8D7ZU82</accession>
<reference evidence="2" key="1">
    <citation type="submission" date="2021-05" db="EMBL/GenBank/DDBJ databases">
        <authorList>
            <person name="Alioto T."/>
            <person name="Alioto T."/>
            <person name="Gomez Garrido J."/>
        </authorList>
    </citation>
    <scope>NUCLEOTIDE SEQUENCE</scope>
</reference>
<feature type="compositionally biased region" description="Basic residues" evidence="1">
    <location>
        <begin position="115"/>
        <end position="124"/>
    </location>
</feature>
<feature type="region of interest" description="Disordered" evidence="1">
    <location>
        <begin position="1"/>
        <end position="124"/>
    </location>
</feature>
<proteinExistence type="predicted"/>
<dbReference type="AlphaFoldDB" id="A0A8D7ZU82"/>
<dbReference type="EMBL" id="HBUE01001970">
    <property type="protein sequence ID" value="CAG6444010.1"/>
    <property type="molecule type" value="Transcribed_RNA"/>
</dbReference>
<organism evidence="2">
    <name type="scientific">Culex pipiens</name>
    <name type="common">House mosquito</name>
    <dbReference type="NCBI Taxonomy" id="7175"/>
    <lineage>
        <taxon>Eukaryota</taxon>
        <taxon>Metazoa</taxon>
        <taxon>Ecdysozoa</taxon>
        <taxon>Arthropoda</taxon>
        <taxon>Hexapoda</taxon>
        <taxon>Insecta</taxon>
        <taxon>Pterygota</taxon>
        <taxon>Neoptera</taxon>
        <taxon>Endopterygota</taxon>
        <taxon>Diptera</taxon>
        <taxon>Nematocera</taxon>
        <taxon>Culicoidea</taxon>
        <taxon>Culicidae</taxon>
        <taxon>Culicinae</taxon>
        <taxon>Culicini</taxon>
        <taxon>Culex</taxon>
        <taxon>Culex</taxon>
    </lineage>
</organism>
<evidence type="ECO:0000256" key="1">
    <source>
        <dbReference type="SAM" id="MobiDB-lite"/>
    </source>
</evidence>
<feature type="compositionally biased region" description="Basic and acidic residues" evidence="1">
    <location>
        <begin position="45"/>
        <end position="61"/>
    </location>
</feature>
<protein>
    <submittedName>
        <fullName evidence="2">(northern house mosquito) hypothetical protein</fullName>
    </submittedName>
</protein>
<name>A0A8D7ZU82_CULPI</name>
<sequence length="124" mass="14520">MADHEPAPAQHESQQLRPDQHLTTRRDRAGRPLPQPLELPVPRTRTHEADQERPLRQELRRPNQGQHPQHPRHRMHRRTGQTPGHRRRGNPSQSRVQLLRVPPLQTAPRSPIPRHPPHPGQLRH</sequence>
<feature type="compositionally biased region" description="Basic residues" evidence="1">
    <location>
        <begin position="69"/>
        <end position="89"/>
    </location>
</feature>
<evidence type="ECO:0000313" key="2">
    <source>
        <dbReference type="EMBL" id="CAG6444010.1"/>
    </source>
</evidence>